<comment type="caution">
    <text evidence="1">The sequence shown here is derived from an EMBL/GenBank/DDBJ whole genome shotgun (WGS) entry which is preliminary data.</text>
</comment>
<proteinExistence type="predicted"/>
<name>A0ABV3HDJ4_9ACTN</name>
<gene>
    <name evidence="1" type="ORF">AB0K40_34315</name>
</gene>
<dbReference type="SUPFAM" id="SSF141571">
    <property type="entry name" value="Pentapeptide repeat-like"/>
    <property type="match status" value="1"/>
</dbReference>
<dbReference type="RefSeq" id="WP_364457716.1">
    <property type="nucleotide sequence ID" value="NZ_JBFARM010000011.1"/>
</dbReference>
<protein>
    <recommendedName>
        <fullName evidence="3">Pentapeptide repeat-containing protein</fullName>
    </recommendedName>
</protein>
<evidence type="ECO:0000313" key="1">
    <source>
        <dbReference type="EMBL" id="MEV4290610.1"/>
    </source>
</evidence>
<dbReference type="EMBL" id="JBFARM010000011">
    <property type="protein sequence ID" value="MEV4290610.1"/>
    <property type="molecule type" value="Genomic_DNA"/>
</dbReference>
<dbReference type="Proteomes" id="UP001552427">
    <property type="component" value="Unassembled WGS sequence"/>
</dbReference>
<sequence length="271" mass="30447">MVRGELRDQRFPLPAGVTDVTFDGARLVNVDFTGTRFRFFVAFGSAFDGCDFSGSAFEQLVMGGACAAAQGKERDGATWPQTVFRDCVFRRTRFPALTAFGNVRFERCTFDRSRLRLQTNTGEAEFVDCVFIGRVREMNFWGLPHDHDRAALGRDRNAFTGNDFTAAELDGVSFRHIDLRAQRFPGLPGYALLDRIAERVSAVLPLVDGWPDDEHRQEARFALEFLADSAYAWNDDQALVSPARMGRRLPPALREELFAAFRHSSSDTSRG</sequence>
<keyword evidence="2" id="KW-1185">Reference proteome</keyword>
<evidence type="ECO:0008006" key="3">
    <source>
        <dbReference type="Google" id="ProtNLM"/>
    </source>
</evidence>
<organism evidence="1 2">
    <name type="scientific">Nonomuraea bangladeshensis</name>
    <dbReference type="NCBI Taxonomy" id="404385"/>
    <lineage>
        <taxon>Bacteria</taxon>
        <taxon>Bacillati</taxon>
        <taxon>Actinomycetota</taxon>
        <taxon>Actinomycetes</taxon>
        <taxon>Streptosporangiales</taxon>
        <taxon>Streptosporangiaceae</taxon>
        <taxon>Nonomuraea</taxon>
    </lineage>
</organism>
<accession>A0ABV3HDJ4</accession>
<dbReference type="Gene3D" id="2.160.20.80">
    <property type="entry name" value="E3 ubiquitin-protein ligase SopA"/>
    <property type="match status" value="1"/>
</dbReference>
<evidence type="ECO:0000313" key="2">
    <source>
        <dbReference type="Proteomes" id="UP001552427"/>
    </source>
</evidence>
<reference evidence="1 2" key="1">
    <citation type="submission" date="2024-06" db="EMBL/GenBank/DDBJ databases">
        <title>The Natural Products Discovery Center: Release of the First 8490 Sequenced Strains for Exploring Actinobacteria Biosynthetic Diversity.</title>
        <authorList>
            <person name="Kalkreuter E."/>
            <person name="Kautsar S.A."/>
            <person name="Yang D."/>
            <person name="Bader C.D."/>
            <person name="Teijaro C.N."/>
            <person name="Fluegel L."/>
            <person name="Davis C.M."/>
            <person name="Simpson J.R."/>
            <person name="Lauterbach L."/>
            <person name="Steele A.D."/>
            <person name="Gui C."/>
            <person name="Meng S."/>
            <person name="Li G."/>
            <person name="Viehrig K."/>
            <person name="Ye F."/>
            <person name="Su P."/>
            <person name="Kiefer A.F."/>
            <person name="Nichols A."/>
            <person name="Cepeda A.J."/>
            <person name="Yan W."/>
            <person name="Fan B."/>
            <person name="Jiang Y."/>
            <person name="Adhikari A."/>
            <person name="Zheng C.-J."/>
            <person name="Schuster L."/>
            <person name="Cowan T.M."/>
            <person name="Smanski M.J."/>
            <person name="Chevrette M.G."/>
            <person name="De Carvalho L.P.S."/>
            <person name="Shen B."/>
        </authorList>
    </citation>
    <scope>NUCLEOTIDE SEQUENCE [LARGE SCALE GENOMIC DNA]</scope>
    <source>
        <strain evidence="1 2">NPDC049574</strain>
    </source>
</reference>